<evidence type="ECO:0000256" key="1">
    <source>
        <dbReference type="ARBA" id="ARBA00004127"/>
    </source>
</evidence>
<feature type="transmembrane region" description="Helical" evidence="7">
    <location>
        <begin position="132"/>
        <end position="154"/>
    </location>
</feature>
<dbReference type="GO" id="GO:0005345">
    <property type="term" value="F:purine nucleobase transmembrane transporter activity"/>
    <property type="evidence" value="ECO:0007669"/>
    <property type="project" value="TreeGrafter"/>
</dbReference>
<reference evidence="8" key="1">
    <citation type="journal article" date="2012" name="PLoS ONE">
        <title>Gene sets for utilization of primary and secondary nutrition supplies in the distal gut of endangered iberian lynx.</title>
        <authorList>
            <person name="Alcaide M."/>
            <person name="Messina E."/>
            <person name="Richter M."/>
            <person name="Bargiela R."/>
            <person name="Peplies J."/>
            <person name="Huws S.A."/>
            <person name="Newbold C.J."/>
            <person name="Golyshin P.N."/>
            <person name="Simon M.A."/>
            <person name="Lopez G."/>
            <person name="Yakimov M.M."/>
            <person name="Ferrer M."/>
        </authorList>
    </citation>
    <scope>NUCLEOTIDE SEQUENCE</scope>
</reference>
<feature type="transmembrane region" description="Helical" evidence="7">
    <location>
        <begin position="105"/>
        <end position="125"/>
    </location>
</feature>
<dbReference type="AlphaFoldDB" id="J9CII5"/>
<keyword evidence="3" id="KW-0813">Transport</keyword>
<keyword evidence="5 7" id="KW-1133">Transmembrane helix</keyword>
<accession>J9CII5</accession>
<proteinExistence type="inferred from homology"/>
<evidence type="ECO:0000256" key="2">
    <source>
        <dbReference type="ARBA" id="ARBA00005697"/>
    </source>
</evidence>
<organism evidence="8">
    <name type="scientific">gut metagenome</name>
    <dbReference type="NCBI Taxonomy" id="749906"/>
    <lineage>
        <taxon>unclassified sequences</taxon>
        <taxon>metagenomes</taxon>
        <taxon>organismal metagenomes</taxon>
    </lineage>
</organism>
<feature type="non-terminal residue" evidence="8">
    <location>
        <position position="314"/>
    </location>
</feature>
<keyword evidence="6 7" id="KW-0472">Membrane</keyword>
<dbReference type="Pfam" id="PF00860">
    <property type="entry name" value="Xan_ur_permease"/>
    <property type="match status" value="1"/>
</dbReference>
<dbReference type="PANTHER" id="PTHR43337">
    <property type="entry name" value="XANTHINE/URACIL PERMEASE C887.17-RELATED"/>
    <property type="match status" value="1"/>
</dbReference>
<gene>
    <name evidence="8" type="ORF">EVA_12013</name>
</gene>
<evidence type="ECO:0000256" key="3">
    <source>
        <dbReference type="ARBA" id="ARBA00022448"/>
    </source>
</evidence>
<comment type="subcellular location">
    <subcellularLocation>
        <location evidence="1">Endomembrane system</location>
        <topology evidence="1">Multi-pass membrane protein</topology>
    </subcellularLocation>
</comment>
<comment type="similarity">
    <text evidence="2">Belongs to the nucleobase:cation symporter-2 (NCS2) (TC 2.A.40) family. Azg-like subfamily.</text>
</comment>
<dbReference type="InterPro" id="IPR006043">
    <property type="entry name" value="NCS2"/>
</dbReference>
<dbReference type="InterPro" id="IPR045018">
    <property type="entry name" value="Azg-like"/>
</dbReference>
<feature type="transmembrane region" description="Helical" evidence="7">
    <location>
        <begin position="284"/>
        <end position="311"/>
    </location>
</feature>
<sequence>MGLLAGLPFALAPGMGLNAFFAYTVVLTMGYSPAFALAAVLFEGLIFFVLSITGIRTLLLNAIPKQLRLAIAAGIGLFIIFIALSNAGIVVDNPALLVQINPNVLREPSVCLAVLGMIITMVLWIRKIKGSLLLGILLTWGLGMLAELAGWYVPNPDAQLFSLLPSGLISTPPSVEPLLGLCFSGIADAFASRDAMMSFLVVTLTFLYLDIFDTLGTFAGVMTKAQMVTPEGDFPKANEAFASDAIATTVGAVLGTSTVTTFVESASGVADGGRTGLTAITVGLLFLVSIFFFPVVSAIPAFATAPALLMVGIM</sequence>
<feature type="transmembrane region" description="Helical" evidence="7">
    <location>
        <begin position="67"/>
        <end position="85"/>
    </location>
</feature>
<evidence type="ECO:0000256" key="6">
    <source>
        <dbReference type="ARBA" id="ARBA00023136"/>
    </source>
</evidence>
<dbReference type="GO" id="GO:0012505">
    <property type="term" value="C:endomembrane system"/>
    <property type="evidence" value="ECO:0007669"/>
    <property type="project" value="UniProtKB-SubCell"/>
</dbReference>
<dbReference type="PANTHER" id="PTHR43337:SF1">
    <property type="entry name" value="XANTHINE_URACIL PERMEASE C887.17-RELATED"/>
    <property type="match status" value="1"/>
</dbReference>
<dbReference type="GO" id="GO:0005886">
    <property type="term" value="C:plasma membrane"/>
    <property type="evidence" value="ECO:0007669"/>
    <property type="project" value="TreeGrafter"/>
</dbReference>
<protein>
    <submittedName>
        <fullName evidence="8">Xanthine/uracil/vitamin C permease</fullName>
    </submittedName>
</protein>
<keyword evidence="4 7" id="KW-0812">Transmembrane</keyword>
<feature type="transmembrane region" description="Helical" evidence="7">
    <location>
        <begin position="198"/>
        <end position="221"/>
    </location>
</feature>
<name>J9CII5_9ZZZZ</name>
<evidence type="ECO:0000256" key="7">
    <source>
        <dbReference type="SAM" id="Phobius"/>
    </source>
</evidence>
<comment type="caution">
    <text evidence="8">The sequence shown here is derived from an EMBL/GenBank/DDBJ whole genome shotgun (WGS) entry which is preliminary data.</text>
</comment>
<dbReference type="EMBL" id="AMCI01003619">
    <property type="protein sequence ID" value="EJW99880.1"/>
    <property type="molecule type" value="Genomic_DNA"/>
</dbReference>
<evidence type="ECO:0000313" key="8">
    <source>
        <dbReference type="EMBL" id="EJW99880.1"/>
    </source>
</evidence>
<evidence type="ECO:0000256" key="4">
    <source>
        <dbReference type="ARBA" id="ARBA00022692"/>
    </source>
</evidence>
<evidence type="ECO:0000256" key="5">
    <source>
        <dbReference type="ARBA" id="ARBA00022989"/>
    </source>
</evidence>
<feature type="transmembrane region" description="Helical" evidence="7">
    <location>
        <begin position="34"/>
        <end position="55"/>
    </location>
</feature>